<feature type="compositionally biased region" description="Polar residues" evidence="1">
    <location>
        <begin position="17"/>
        <end position="27"/>
    </location>
</feature>
<proteinExistence type="predicted"/>
<dbReference type="AlphaFoldDB" id="A0ABD3X3L1"/>
<name>A0ABD3X3L1_SINWO</name>
<gene>
    <name evidence="2" type="ORF">ACJMK2_032458</name>
</gene>
<comment type="caution">
    <text evidence="2">The sequence shown here is derived from an EMBL/GenBank/DDBJ whole genome shotgun (WGS) entry which is preliminary data.</text>
</comment>
<organism evidence="2 3">
    <name type="scientific">Sinanodonta woodiana</name>
    <name type="common">Chinese pond mussel</name>
    <name type="synonym">Anodonta woodiana</name>
    <dbReference type="NCBI Taxonomy" id="1069815"/>
    <lineage>
        <taxon>Eukaryota</taxon>
        <taxon>Metazoa</taxon>
        <taxon>Spiralia</taxon>
        <taxon>Lophotrochozoa</taxon>
        <taxon>Mollusca</taxon>
        <taxon>Bivalvia</taxon>
        <taxon>Autobranchia</taxon>
        <taxon>Heteroconchia</taxon>
        <taxon>Palaeoheterodonta</taxon>
        <taxon>Unionida</taxon>
        <taxon>Unionoidea</taxon>
        <taxon>Unionidae</taxon>
        <taxon>Unioninae</taxon>
        <taxon>Sinanodonta</taxon>
    </lineage>
</organism>
<accession>A0ABD3X3L1</accession>
<reference evidence="2 3" key="1">
    <citation type="submission" date="2024-11" db="EMBL/GenBank/DDBJ databases">
        <title>Chromosome-level genome assembly of the freshwater bivalve Anodonta woodiana.</title>
        <authorList>
            <person name="Chen X."/>
        </authorList>
    </citation>
    <scope>NUCLEOTIDE SEQUENCE [LARGE SCALE GENOMIC DNA]</scope>
    <source>
        <strain evidence="2">MN2024</strain>
        <tissue evidence="2">Gills</tissue>
    </source>
</reference>
<feature type="region of interest" description="Disordered" evidence="1">
    <location>
        <begin position="1"/>
        <end position="50"/>
    </location>
</feature>
<evidence type="ECO:0000313" key="3">
    <source>
        <dbReference type="Proteomes" id="UP001634394"/>
    </source>
</evidence>
<dbReference type="Proteomes" id="UP001634394">
    <property type="component" value="Unassembled WGS sequence"/>
</dbReference>
<dbReference type="EMBL" id="JBJQND010000004">
    <property type="protein sequence ID" value="KAL3880196.1"/>
    <property type="molecule type" value="Genomic_DNA"/>
</dbReference>
<evidence type="ECO:0000256" key="1">
    <source>
        <dbReference type="SAM" id="MobiDB-lite"/>
    </source>
</evidence>
<sequence length="93" mass="11069">MIRTSDRLAGTLPDPIQSESSVTSESANEPKLSAGVKRNQRYRQHLKEDPLQYTAYREKETQHLKLYKANLTHEQKDFEREKTRIRVAEWRKR</sequence>
<evidence type="ECO:0000313" key="2">
    <source>
        <dbReference type="EMBL" id="KAL3880196.1"/>
    </source>
</evidence>
<protein>
    <submittedName>
        <fullName evidence="2">Uncharacterized protein</fullName>
    </submittedName>
</protein>
<keyword evidence="3" id="KW-1185">Reference proteome</keyword>